<keyword evidence="4" id="KW-0812">Transmembrane</keyword>
<dbReference type="EMBL" id="CAMXCT010000001">
    <property type="protein sequence ID" value="CAI3971935.1"/>
    <property type="molecule type" value="Genomic_DNA"/>
</dbReference>
<evidence type="ECO:0000256" key="4">
    <source>
        <dbReference type="SAM" id="Phobius"/>
    </source>
</evidence>
<gene>
    <name evidence="5" type="ORF">C1SCF055_LOCUS525</name>
</gene>
<dbReference type="GO" id="GO:0030170">
    <property type="term" value="F:pyridoxal phosphate binding"/>
    <property type="evidence" value="ECO:0007669"/>
    <property type="project" value="UniProtKB-ARBA"/>
</dbReference>
<evidence type="ECO:0000313" key="6">
    <source>
        <dbReference type="EMBL" id="CAL1125310.1"/>
    </source>
</evidence>
<dbReference type="Gene3D" id="3.40.640.10">
    <property type="entry name" value="Type I PLP-dependent aspartate aminotransferase-like (Major domain)"/>
    <property type="match status" value="1"/>
</dbReference>
<protein>
    <submittedName>
        <fullName evidence="7">Pleiotropic regulatory protein</fullName>
    </submittedName>
</protein>
<dbReference type="EMBL" id="CAMXCT030000001">
    <property type="protein sequence ID" value="CAL4759247.1"/>
    <property type="molecule type" value="Genomic_DNA"/>
</dbReference>
<keyword evidence="4" id="KW-1133">Transmembrane helix</keyword>
<feature type="transmembrane region" description="Helical" evidence="4">
    <location>
        <begin position="35"/>
        <end position="54"/>
    </location>
</feature>
<evidence type="ECO:0000256" key="2">
    <source>
        <dbReference type="ARBA" id="ARBA00037999"/>
    </source>
</evidence>
<dbReference type="CDD" id="cd00616">
    <property type="entry name" value="AHBA_syn"/>
    <property type="match status" value="1"/>
</dbReference>
<dbReference type="Proteomes" id="UP001152797">
    <property type="component" value="Unassembled WGS sequence"/>
</dbReference>
<proteinExistence type="inferred from homology"/>
<dbReference type="InterPro" id="IPR015422">
    <property type="entry name" value="PyrdxlP-dep_Trfase_small"/>
</dbReference>
<reference evidence="5" key="1">
    <citation type="submission" date="2022-10" db="EMBL/GenBank/DDBJ databases">
        <authorList>
            <person name="Chen Y."/>
            <person name="Dougan E. K."/>
            <person name="Chan C."/>
            <person name="Rhodes N."/>
            <person name="Thang M."/>
        </authorList>
    </citation>
    <scope>NUCLEOTIDE SEQUENCE</scope>
</reference>
<dbReference type="EMBL" id="CAMXCT020000001">
    <property type="protein sequence ID" value="CAL1125310.1"/>
    <property type="molecule type" value="Genomic_DNA"/>
</dbReference>
<evidence type="ECO:0000256" key="1">
    <source>
        <dbReference type="ARBA" id="ARBA00022898"/>
    </source>
</evidence>
<evidence type="ECO:0000313" key="5">
    <source>
        <dbReference type="EMBL" id="CAI3971935.1"/>
    </source>
</evidence>
<organism evidence="5">
    <name type="scientific">Cladocopium goreaui</name>
    <dbReference type="NCBI Taxonomy" id="2562237"/>
    <lineage>
        <taxon>Eukaryota</taxon>
        <taxon>Sar</taxon>
        <taxon>Alveolata</taxon>
        <taxon>Dinophyceae</taxon>
        <taxon>Suessiales</taxon>
        <taxon>Symbiodiniaceae</taxon>
        <taxon>Cladocopium</taxon>
    </lineage>
</organism>
<comment type="similarity">
    <text evidence="2">Belongs to the DegT/DnrJ/EryC1 family.</text>
</comment>
<dbReference type="InterPro" id="IPR015421">
    <property type="entry name" value="PyrdxlP-dep_Trfase_major"/>
</dbReference>
<dbReference type="FunFam" id="3.40.640.10:FF:000089">
    <property type="entry name" value="Aminotransferase, DegT/DnrJ/EryC1/StrS family"/>
    <property type="match status" value="1"/>
</dbReference>
<dbReference type="Gene3D" id="3.90.1150.10">
    <property type="entry name" value="Aspartate Aminotransferase, domain 1"/>
    <property type="match status" value="1"/>
</dbReference>
<keyword evidence="8" id="KW-1185">Reference proteome</keyword>
<sequence>MATVSRESRRRVRRKYIDGEGNEYEVPRRSGGRKLLVAAVLGVGLLWLAPTIVAKTRLLGLVVNADTFNVDGTVEVRSASLGWFSPIRLWDVEVRDPEGGLFVRVPKVVGERSLLKILFNRSDWGNLRFEEPTMRLVVDAKGSNAERVMAPWLNSDEASTLDATAVNLKISDAQATVLDEVRNQSWRLEDVQFSADVPPHLSQDVKVTMAANVDAPTERGRIEMTADVRWNEIDHAEPASSGKVSLVAKGLPLEMASWIAERVSPGTEVAGIASSTLHCEWTPQGVGGQPTTKIEGNVHADDLVVAGPWLGNDRLQLASLEVPCRISQDGSQVQVSQLDMNCDVGQVNYQGTIDTADGLLASLGSEDYKLDGKLDLARLSQMLPETLRVREGTKITQGDVTIQLVSAQKSETGKWTGRIETSPLTAVSDGKQITWDDPLLVKFDARQGDKGLLVDELRCESSFLELEAAGEPNYFSVAANYNLEKLSDELRQFFDLRDVKLSGDGWSYVNWQRNGDGTFEVDGETQVRELVVEFPGHLPLKEANLIALVNSTGRAKSINEFTQLATASIKADSGLDHLAVKLTGPVDDPRNAEQWPLAVEAWGQLTNWVPRIEPVVGSLEGWNVSGQGKVQATAVLASDRVQVASSDLAVNNLHLNAHGVVIDEPQLTASAAGDANRDGEIHLNGLTLNSATLSLNSKNLVAVVGEKGVSQLSGDLAYRGDLRLLQNWLSDPASPSSWNTGGTVNGTVNIQRSGSTTDVVWASHIVNLVAHQVGGDLWHQQNVQCTGKCALDETSDRLAIDSLTLACDALTCNANGSIDQLGGPRNMTLKGNVDYDMAKVAVLLRPYVGDHVQLVGKEKQSFSLSGPLTTPENSPPGTLESTLVGRLEGATTVGWDSGNLYGFQLGKGNMNAQLGRGRLAVSALDLPLSGGRLNANPLFVLAPGTAEMYLDPGPLLTRVNISPEMCRNSLMYIAPVFANVAQAQGSFSIDMSGCRVPLATPAQGDLAGQFTIHDVQITGGPLIQELGVLLQRPSAASLARESKVSFRMVGGRIYHRDLELVFPELTIRTYGSVGLDHSLALMAEMPVPPKWIGNNTLGAALQNQIIQLPIGGTLEQPKINQQALQQEPTFAESNSDALMIGPADVYETFLEWNPLMANAARDNDSNASVVKLSFETESVPFFDLARQSRPLREKIVKALARVCDSGQFVLGPECVRLEESLAEYCGVKHAVACASGSDALLLALMACGIEPADEVLMPSYTFFATAGAVWRLGARPVFVDIDPVTYCMDPKIVESHITARTRAIIPVHLYGQCADMDALNSIARQHNLAMIEDAAQAIGSEYDGKRAGNLGDVGCFSFYPTKNLGGFGDGGFMTTNDDEIAKRLKMLRVHGETKQYHHQIVGFNSRLDAFQAAVLNSKLPHLEHWITRRQANARYYDRLFHEHGLQDVISLPPVAEKRRHVWNQYVVRIPGGQRDSLREYLAEQNVGTAIYYPVPMHEQPCFATLGYQLGQLPETEAAARETLALPIFPELTAHEQQRVVSQIAAFYGIEQRPTGGHAIRPPKFLTKRTSTQDSEVRGLRD</sequence>
<dbReference type="Pfam" id="PF01041">
    <property type="entry name" value="DegT_DnrJ_EryC1"/>
    <property type="match status" value="1"/>
</dbReference>
<keyword evidence="1" id="KW-0663">Pyridoxal phosphate</keyword>
<keyword evidence="4" id="KW-0472">Membrane</keyword>
<evidence type="ECO:0000313" key="8">
    <source>
        <dbReference type="Proteomes" id="UP001152797"/>
    </source>
</evidence>
<dbReference type="GO" id="GO:0008483">
    <property type="term" value="F:transaminase activity"/>
    <property type="evidence" value="ECO:0007669"/>
    <property type="project" value="TreeGrafter"/>
</dbReference>
<evidence type="ECO:0000313" key="7">
    <source>
        <dbReference type="EMBL" id="CAL4759247.1"/>
    </source>
</evidence>
<dbReference type="SUPFAM" id="SSF53383">
    <property type="entry name" value="PLP-dependent transferases"/>
    <property type="match status" value="1"/>
</dbReference>
<accession>A0A9P1BGB9</accession>
<comment type="caution">
    <text evidence="5">The sequence shown here is derived from an EMBL/GenBank/DDBJ whole genome shotgun (WGS) entry which is preliminary data.</text>
</comment>
<dbReference type="InterPro" id="IPR000653">
    <property type="entry name" value="DegT/StrS_aminotransferase"/>
</dbReference>
<reference evidence="6" key="2">
    <citation type="submission" date="2024-04" db="EMBL/GenBank/DDBJ databases">
        <authorList>
            <person name="Chen Y."/>
            <person name="Shah S."/>
            <person name="Dougan E. K."/>
            <person name="Thang M."/>
            <person name="Chan C."/>
        </authorList>
    </citation>
    <scope>NUCLEOTIDE SEQUENCE [LARGE SCALE GENOMIC DNA]</scope>
</reference>
<dbReference type="GO" id="GO:0000271">
    <property type="term" value="P:polysaccharide biosynthetic process"/>
    <property type="evidence" value="ECO:0007669"/>
    <property type="project" value="TreeGrafter"/>
</dbReference>
<dbReference type="PANTHER" id="PTHR30244">
    <property type="entry name" value="TRANSAMINASE"/>
    <property type="match status" value="1"/>
</dbReference>
<dbReference type="OrthoDB" id="64915at2759"/>
<dbReference type="InterPro" id="IPR015424">
    <property type="entry name" value="PyrdxlP-dep_Trfase"/>
</dbReference>
<evidence type="ECO:0000256" key="3">
    <source>
        <dbReference type="SAM" id="MobiDB-lite"/>
    </source>
</evidence>
<name>A0A9P1BGB9_9DINO</name>
<dbReference type="PANTHER" id="PTHR30244:SF36">
    <property type="entry name" value="3-OXO-GLUCOSE-6-PHOSPHATE:GLUTAMATE AMINOTRANSFERASE"/>
    <property type="match status" value="1"/>
</dbReference>
<feature type="region of interest" description="Disordered" evidence="3">
    <location>
        <begin position="1554"/>
        <end position="1581"/>
    </location>
</feature>